<proteinExistence type="predicted"/>
<evidence type="ECO:0000313" key="1">
    <source>
        <dbReference type="EMBL" id="WPL15578.1"/>
    </source>
</evidence>
<keyword evidence="2" id="KW-1185">Reference proteome</keyword>
<reference evidence="1 2" key="1">
    <citation type="journal article" date="2023" name="Microorganisms">
        <title>Thiorhodovibrio frisius and Trv. litoralis spp. nov., Two Novel Members from a Clade of Fastidious Purple Sulfur Bacteria That Exhibit Unique Red-Shifted Light-Harvesting Capabilities.</title>
        <authorList>
            <person name="Methner A."/>
            <person name="Kuzyk S.B."/>
            <person name="Petersen J."/>
            <person name="Bauer S."/>
            <person name="Brinkmann H."/>
            <person name="Sichau K."/>
            <person name="Wanner G."/>
            <person name="Wolf J."/>
            <person name="Neumann-Schaal M."/>
            <person name="Henke P."/>
            <person name="Tank M."/>
            <person name="Sproer C."/>
            <person name="Bunk B."/>
            <person name="Overmann J."/>
        </authorList>
    </citation>
    <scope>NUCLEOTIDE SEQUENCE [LARGE SCALE GENOMIC DNA]</scope>
    <source>
        <strain evidence="1 2">DSM 6702</strain>
    </source>
</reference>
<dbReference type="EMBL" id="CP121472">
    <property type="protein sequence ID" value="WPL15578.1"/>
    <property type="molecule type" value="Genomic_DNA"/>
</dbReference>
<protein>
    <submittedName>
        <fullName evidence="1">Uncharacterized protein</fullName>
    </submittedName>
</protein>
<sequence>MTTLETARVREQLRSIQFIWFFRTLEITLAKLVKDSLSLPDSTEVIRKHL</sequence>
<dbReference type="RefSeq" id="WP_328986144.1">
    <property type="nucleotide sequence ID" value="NZ_CP121472.1"/>
</dbReference>
<accession>A0ABZ0S360</accession>
<evidence type="ECO:0000313" key="2">
    <source>
        <dbReference type="Proteomes" id="UP001432180"/>
    </source>
</evidence>
<gene>
    <name evidence="1" type="ORF">Thiowin_00479</name>
</gene>
<organism evidence="1 2">
    <name type="scientific">Thiorhodovibrio winogradskyi</name>
    <dbReference type="NCBI Taxonomy" id="77007"/>
    <lineage>
        <taxon>Bacteria</taxon>
        <taxon>Pseudomonadati</taxon>
        <taxon>Pseudomonadota</taxon>
        <taxon>Gammaproteobacteria</taxon>
        <taxon>Chromatiales</taxon>
        <taxon>Chromatiaceae</taxon>
        <taxon>Thiorhodovibrio</taxon>
    </lineage>
</organism>
<name>A0ABZ0S360_9GAMM</name>
<dbReference type="Proteomes" id="UP001432180">
    <property type="component" value="Chromosome"/>
</dbReference>